<reference evidence="1" key="1">
    <citation type="submission" date="2019-03" db="EMBL/GenBank/DDBJ databases">
        <title>Genome sequencing and reference-guided assembly of Black Bengal Goat (Capra hircus).</title>
        <authorList>
            <person name="Siddiki A.Z."/>
            <person name="Baten A."/>
            <person name="Billah M."/>
            <person name="Alam M.A.U."/>
            <person name="Shawrob K.S.M."/>
            <person name="Saha S."/>
            <person name="Chowdhury M."/>
            <person name="Rahman A.H."/>
            <person name="Stear M."/>
            <person name="Miah G."/>
            <person name="Das G.B."/>
            <person name="Hossain M.M."/>
            <person name="Kumkum M."/>
            <person name="Islam M.S."/>
            <person name="Mollah A.M."/>
            <person name="Ahsan A."/>
            <person name="Tusar F."/>
            <person name="Khan M.K.I."/>
        </authorList>
    </citation>
    <scope>NUCLEOTIDE SEQUENCE [LARGE SCALE GENOMIC DNA]</scope>
</reference>
<organism evidence="1">
    <name type="scientific">Capra hircus</name>
    <name type="common">Goat</name>
    <dbReference type="NCBI Taxonomy" id="9925"/>
    <lineage>
        <taxon>Eukaryota</taxon>
        <taxon>Metazoa</taxon>
        <taxon>Chordata</taxon>
        <taxon>Craniata</taxon>
        <taxon>Vertebrata</taxon>
        <taxon>Euteleostomi</taxon>
        <taxon>Mammalia</taxon>
        <taxon>Eutheria</taxon>
        <taxon>Laurasiatheria</taxon>
        <taxon>Artiodactyla</taxon>
        <taxon>Ruminantia</taxon>
        <taxon>Pecora</taxon>
        <taxon>Bovidae</taxon>
        <taxon>Caprinae</taxon>
        <taxon>Capra</taxon>
    </lineage>
</organism>
<accession>A0A8C2XXC8</accession>
<protein>
    <recommendedName>
        <fullName evidence="2">Ankyrin repeat domain 65</fullName>
    </recommendedName>
</protein>
<sequence length="177" mass="18833">MDSGVSEPGEQGLTEAGPEQELRWLDLGSEEALGAGTQGPSTPQAWGHLLQAVWKGHTGLVTQLLRQGASVEERTWRCCLSTGQTQTSQTGMAALHSTGLLLVDICLPSSCWLPGEQRWILGTCWASPPCTTLPGEATRSLATSWTGVQRSMPLAGSTRPPCISPWSMAMAPPQSFC</sequence>
<evidence type="ECO:0008006" key="2">
    <source>
        <dbReference type="Google" id="ProtNLM"/>
    </source>
</evidence>
<evidence type="ECO:0000313" key="1">
    <source>
        <dbReference type="Ensembl" id="ENSCHIP00010029652.1"/>
    </source>
</evidence>
<reference evidence="1" key="2">
    <citation type="submission" date="2025-08" db="UniProtKB">
        <authorList>
            <consortium name="Ensembl"/>
        </authorList>
    </citation>
    <scope>IDENTIFICATION</scope>
</reference>
<dbReference type="Ensembl" id="ENSCHIT00010041779.1">
    <property type="protein sequence ID" value="ENSCHIP00010029652.1"/>
    <property type="gene ID" value="ENSCHIG00010022038.1"/>
</dbReference>
<name>A0A8C2XXC8_CAPHI</name>
<proteinExistence type="predicted"/>
<dbReference type="AlphaFoldDB" id="A0A8C2XXC8"/>